<organism evidence="3 4">
    <name type="scientific">Ochrobactrum soli</name>
    <dbReference type="NCBI Taxonomy" id="2448455"/>
    <lineage>
        <taxon>Bacteria</taxon>
        <taxon>Pseudomonadati</taxon>
        <taxon>Pseudomonadota</taxon>
        <taxon>Alphaproteobacteria</taxon>
        <taxon>Hyphomicrobiales</taxon>
        <taxon>Brucellaceae</taxon>
        <taxon>Brucella/Ochrobactrum group</taxon>
        <taxon>Ochrobactrum</taxon>
    </lineage>
</organism>
<dbReference type="SMART" id="SM00318">
    <property type="entry name" value="SNc"/>
    <property type="match status" value="1"/>
</dbReference>
<reference evidence="4" key="1">
    <citation type="submission" date="2017-12" db="EMBL/GenBank/DDBJ databases">
        <authorList>
            <person name="Diaz M."/>
        </authorList>
    </citation>
    <scope>NUCLEOTIDE SEQUENCE [LARGE SCALE GENOMIC DNA]</scope>
    <source>
        <strain evidence="4">FI11154</strain>
    </source>
</reference>
<evidence type="ECO:0000259" key="2">
    <source>
        <dbReference type="PROSITE" id="PS50830"/>
    </source>
</evidence>
<gene>
    <name evidence="3" type="ORF">OHAE_5142</name>
</gene>
<name>A0A2P9HEN2_9HYPH</name>
<evidence type="ECO:0000256" key="1">
    <source>
        <dbReference type="SAM" id="MobiDB-lite"/>
    </source>
</evidence>
<dbReference type="InterPro" id="IPR016071">
    <property type="entry name" value="Staphylococal_nuclease_OB-fold"/>
</dbReference>
<feature type="region of interest" description="Disordered" evidence="1">
    <location>
        <begin position="77"/>
        <end position="104"/>
    </location>
</feature>
<evidence type="ECO:0000313" key="3">
    <source>
        <dbReference type="EMBL" id="SPL62535.1"/>
    </source>
</evidence>
<dbReference type="Proteomes" id="UP000246073">
    <property type="component" value="Unassembled WGS sequence"/>
</dbReference>
<dbReference type="SUPFAM" id="SSF50199">
    <property type="entry name" value="Staphylococcal nuclease"/>
    <property type="match status" value="1"/>
</dbReference>
<dbReference type="AlphaFoldDB" id="A0A2P9HEN2"/>
<dbReference type="Pfam" id="PF00565">
    <property type="entry name" value="SNase"/>
    <property type="match status" value="1"/>
</dbReference>
<dbReference type="Gene3D" id="2.40.50.90">
    <property type="match status" value="1"/>
</dbReference>
<proteinExistence type="predicted"/>
<protein>
    <submittedName>
        <fullName evidence="3">Succinoglycan biosynthesis protein</fullName>
    </submittedName>
</protein>
<accession>A0A2P9HEN2</accession>
<dbReference type="InterPro" id="IPR035437">
    <property type="entry name" value="SNase_OB-fold_sf"/>
</dbReference>
<dbReference type="EMBL" id="OOFM01000003">
    <property type="protein sequence ID" value="SPL62535.1"/>
    <property type="molecule type" value="Genomic_DNA"/>
</dbReference>
<sequence length="248" mass="27106">MLGILLSASVVIWHGSAEQVQRPIMQISDRCRGCGCKGGPGWRVHATGQCASYRNLAQNCGSPPSEARCTYELGGARTRRSPSSSSFIQSTPAQPVPARRAKENGSIAGRASVIDADTIEIHGQRIRIWGIDAPEGGQSCQDSSGNSYRCGQIGAMKLAGYLDEAQPIVCAQRDIDQYGRIVASCENSFGQDLATWLVRNGYALDWPRYSKGAYYKQQTDARSRKAGIWQGTFIAPWEWRKFNGQVAQ</sequence>
<evidence type="ECO:0000313" key="4">
    <source>
        <dbReference type="Proteomes" id="UP000246073"/>
    </source>
</evidence>
<dbReference type="RefSeq" id="WP_244597099.1">
    <property type="nucleotide sequence ID" value="NZ_OOFM01000003.1"/>
</dbReference>
<dbReference type="PROSITE" id="PS50830">
    <property type="entry name" value="TNASE_3"/>
    <property type="match status" value="1"/>
</dbReference>
<feature type="domain" description="TNase-like" evidence="2">
    <location>
        <begin position="113"/>
        <end position="231"/>
    </location>
</feature>